<feature type="region of interest" description="Disordered" evidence="1">
    <location>
        <begin position="28"/>
        <end position="54"/>
    </location>
</feature>
<comment type="caution">
    <text evidence="2">The sequence shown here is derived from an EMBL/GenBank/DDBJ whole genome shotgun (WGS) entry which is preliminary data.</text>
</comment>
<proteinExistence type="predicted"/>
<dbReference type="PANTHER" id="PTHR37166">
    <property type="entry name" value="PROTEIN FLAG"/>
    <property type="match status" value="1"/>
</dbReference>
<dbReference type="Proteomes" id="UP001139293">
    <property type="component" value="Unassembled WGS sequence"/>
</dbReference>
<keyword evidence="2" id="KW-0969">Cilium</keyword>
<organism evidence="2 3">
    <name type="scientific">Shewanella pneumatophori</name>
    <dbReference type="NCBI Taxonomy" id="314092"/>
    <lineage>
        <taxon>Bacteria</taxon>
        <taxon>Pseudomonadati</taxon>
        <taxon>Pseudomonadota</taxon>
        <taxon>Gammaproteobacteria</taxon>
        <taxon>Alteromonadales</taxon>
        <taxon>Shewanellaceae</taxon>
        <taxon>Shewanella</taxon>
    </lineage>
</organism>
<evidence type="ECO:0000313" key="3">
    <source>
        <dbReference type="Proteomes" id="UP001139293"/>
    </source>
</evidence>
<dbReference type="RefSeq" id="WP_248950755.1">
    <property type="nucleotide sequence ID" value="NZ_JAKILB010000008.1"/>
</dbReference>
<accession>A0A9X1ZDG6</accession>
<dbReference type="SUPFAM" id="SSF160214">
    <property type="entry name" value="FlaG-like"/>
    <property type="match status" value="1"/>
</dbReference>
<dbReference type="Pfam" id="PF03646">
    <property type="entry name" value="FlaG"/>
    <property type="match status" value="1"/>
</dbReference>
<dbReference type="InterPro" id="IPR035924">
    <property type="entry name" value="FlaG-like_sf"/>
</dbReference>
<keyword evidence="3" id="KW-1185">Reference proteome</keyword>
<gene>
    <name evidence="2" type="ORF">L2740_13925</name>
</gene>
<evidence type="ECO:0000313" key="2">
    <source>
        <dbReference type="EMBL" id="MCL1139643.1"/>
    </source>
</evidence>
<dbReference type="PANTHER" id="PTHR37166:SF1">
    <property type="entry name" value="PROTEIN FLAG"/>
    <property type="match status" value="1"/>
</dbReference>
<keyword evidence="2" id="KW-0966">Cell projection</keyword>
<reference evidence="2" key="1">
    <citation type="submission" date="2022-01" db="EMBL/GenBank/DDBJ databases">
        <title>Whole genome-based taxonomy of the Shewanellaceae.</title>
        <authorList>
            <person name="Martin-Rodriguez A.J."/>
        </authorList>
    </citation>
    <scope>NUCLEOTIDE SEQUENCE</scope>
    <source>
        <strain evidence="2">KCTC 23973</strain>
    </source>
</reference>
<name>A0A9X1ZDG6_9GAMM</name>
<dbReference type="Gene3D" id="3.30.160.170">
    <property type="entry name" value="FlaG-like"/>
    <property type="match status" value="1"/>
</dbReference>
<dbReference type="InterPro" id="IPR005186">
    <property type="entry name" value="FlaG"/>
</dbReference>
<feature type="compositionally biased region" description="Basic and acidic residues" evidence="1">
    <location>
        <begin position="39"/>
        <end position="54"/>
    </location>
</feature>
<sequence>MDVNFTSAANPIAVKQELNSTSTEVDSVDKAVLINEPSDTEKSSQSKDGEEKAADMHEVANELNDMISLMRKGLAFKVDEQSGQSIVSVLDVDSGDVIRQIPNEEALELAQKLAEVAGSLLKTEA</sequence>
<evidence type="ECO:0000256" key="1">
    <source>
        <dbReference type="SAM" id="MobiDB-lite"/>
    </source>
</evidence>
<dbReference type="AlphaFoldDB" id="A0A9X1ZDG6"/>
<keyword evidence="2" id="KW-0282">Flagellum</keyword>
<protein>
    <submittedName>
        <fullName evidence="2">Flagellar protein FlaG</fullName>
    </submittedName>
</protein>
<dbReference type="EMBL" id="JAKILB010000008">
    <property type="protein sequence ID" value="MCL1139643.1"/>
    <property type="molecule type" value="Genomic_DNA"/>
</dbReference>